<dbReference type="InterPro" id="IPR006644">
    <property type="entry name" value="Cadg"/>
</dbReference>
<sequence>MMNNRIKRRRGLRLEALERRHLLAGVISEYSTDPANQFIELRGQPNDVIPAGTYVTVVESTGNVLGGRIETVLDLSGQRYGSNGFLVIAMADHPFAIAPSATALVSATASLSGLPAGIHQAGNFSVFTDSVFLIQSDIAPVWGDDIDSNADGIIDPAGAAATWTIHDSVTIGTVHDYFGYGKTVIGAPLGQMSLQSDSSFIPIDEVNGDYLNYVARVGDSSGGGVDDWVAGHIHIDVRSENSLRLYAGEILNDAASPTVFSGREIDHVGTYNFFAGVRGTATNDITGQLLAGLTVLADTNGNGIRDSITTVIEPDDFLIDTDITNAIPGVTITVANRSDTLPHGLIEPRVDSQGLASTGSQVFSDRGFQFSSGEGLRVEFYRDADSVQIDAIGRSAGTQATVVMEAFDRDGRSIGTTRSGALSQGEREQLSIESAGGAIALVMIYEETGNAALVNYDHMVVTQKEATATTNARGEYHLKYLTPGSYDITITNALSELPKLPVGGSQPLTIDFNEHYTVDFAYGENQPPAFDPETLAMRVDENSPIGTPIGMVQASDPDTGQSVRYRLTDGTGRRYFSLNPISGEIRVNNSSGLDFERAREFTLVVEAADNYQPSLSELATITVAVNNANDPPRFEDNRFTVAEDAAGGFVLGTVQASDQDALNDDSDAPIHPNAEIGEESGNFSFAIADPVYGEMFAIDPQSGLLTLTDAAALDFETTPELLLSIAATDRGLQPQTQLGQVRIRLLDVNEPPQLDATPILVPENATPGILLATPTVLDPEGHDLFTRSIVSGSGQGIFTIDAATGAIRLADGAALDFETQSTYELLVRVDEVADETGQPAAPLGAETLLTINVQDIDEAPQVTFVAAAIDENTSPGTIVTAVTAIDPEGAPVTITQRGDNSNFVFDPTTNQVKVADGANIDFESATSYQVQLRFADASFPPRVTNLVIPIDVRDAPESPSIMTESLTVPENVSSGPLDLQIAVSDPDLNDSLLLEIVGGDGATIFGIDQQTGALSLLPDASLDYEAGPTDYALQIKVTDSKGLTDEATIQVAVLDVNEPPTIREPFANLHLQAGRRFCFTFEDSLFSDPDADTELEVAVTTSSNVMPGWMSYDSQTRTLRGTPQASDVEQLSMVVRVNDSAPTPLAATTAFTISVLNSDNGDLYTSHCSAPWQNQTDRFDVNNNGNVAPIDAIIILNFLNRYGAQVVPAEDPLGRYLDVDGDNTIRPIDALQVLNHLHASSVSIDRESAAEESEASIATDLAVIQMTADNSVDSGLAAGFVGLPSSLDGVHDDDFDDEERDTAVDQSLLALLWE</sequence>
<dbReference type="SUPFAM" id="SSF49313">
    <property type="entry name" value="Cadherin-like"/>
    <property type="match status" value="6"/>
</dbReference>
<evidence type="ECO:0000256" key="3">
    <source>
        <dbReference type="ARBA" id="ARBA00022729"/>
    </source>
</evidence>
<dbReference type="Gene3D" id="2.60.40.60">
    <property type="entry name" value="Cadherins"/>
    <property type="match status" value="5"/>
</dbReference>
<evidence type="ECO:0000256" key="1">
    <source>
        <dbReference type="ARBA" id="ARBA00004167"/>
    </source>
</evidence>
<evidence type="ECO:0000259" key="8">
    <source>
        <dbReference type="PROSITE" id="PS50268"/>
    </source>
</evidence>
<evidence type="ECO:0000256" key="6">
    <source>
        <dbReference type="ARBA" id="ARBA00022989"/>
    </source>
</evidence>
<dbReference type="InterPro" id="IPR013783">
    <property type="entry name" value="Ig-like_fold"/>
</dbReference>
<comment type="subcellular location">
    <subcellularLocation>
        <location evidence="1">Membrane</location>
        <topology evidence="1">Single-pass membrane protein</topology>
    </subcellularLocation>
</comment>
<dbReference type="PROSITE" id="PS50268">
    <property type="entry name" value="CADHERIN_2"/>
    <property type="match status" value="5"/>
</dbReference>
<evidence type="ECO:0000256" key="5">
    <source>
        <dbReference type="ARBA" id="ARBA00022837"/>
    </source>
</evidence>
<protein>
    <submittedName>
        <fullName evidence="9">Cadherin domain protein</fullName>
    </submittedName>
</protein>
<keyword evidence="10" id="KW-1185">Reference proteome</keyword>
<dbReference type="GO" id="GO:0008013">
    <property type="term" value="F:beta-catenin binding"/>
    <property type="evidence" value="ECO:0007669"/>
    <property type="project" value="TreeGrafter"/>
</dbReference>
<dbReference type="GO" id="GO:0004553">
    <property type="term" value="F:hydrolase activity, hydrolyzing O-glycosyl compounds"/>
    <property type="evidence" value="ECO:0007669"/>
    <property type="project" value="InterPro"/>
</dbReference>
<dbReference type="Gene3D" id="2.60.40.10">
    <property type="entry name" value="Immunoglobulins"/>
    <property type="match status" value="1"/>
</dbReference>
<evidence type="ECO:0000256" key="2">
    <source>
        <dbReference type="ARBA" id="ARBA00022692"/>
    </source>
</evidence>
<gene>
    <name evidence="9" type="ORF">Mal33_17680</name>
</gene>
<keyword evidence="4" id="KW-0677">Repeat</keyword>
<keyword evidence="3" id="KW-0732">Signal</keyword>
<keyword evidence="6" id="KW-1133">Transmembrane helix</keyword>
<feature type="domain" description="Cadherin" evidence="8">
    <location>
        <begin position="753"/>
        <end position="862"/>
    </location>
</feature>
<dbReference type="GO" id="GO:0005509">
    <property type="term" value="F:calcium ion binding"/>
    <property type="evidence" value="ECO:0007669"/>
    <property type="project" value="InterPro"/>
</dbReference>
<dbReference type="GO" id="GO:0016477">
    <property type="term" value="P:cell migration"/>
    <property type="evidence" value="ECO:0007669"/>
    <property type="project" value="TreeGrafter"/>
</dbReference>
<dbReference type="FunFam" id="2.60.40.60:FF:000020">
    <property type="entry name" value="Dachsous cadherin-related 1b"/>
    <property type="match status" value="1"/>
</dbReference>
<dbReference type="Gene3D" id="1.10.1330.10">
    <property type="entry name" value="Dockerin domain"/>
    <property type="match status" value="1"/>
</dbReference>
<dbReference type="Pfam" id="PF00028">
    <property type="entry name" value="Cadherin"/>
    <property type="match status" value="4"/>
</dbReference>
<dbReference type="GO" id="GO:0000272">
    <property type="term" value="P:polysaccharide catabolic process"/>
    <property type="evidence" value="ECO:0007669"/>
    <property type="project" value="InterPro"/>
</dbReference>
<dbReference type="RefSeq" id="WP_145283693.1">
    <property type="nucleotide sequence ID" value="NZ_CP036318.1"/>
</dbReference>
<dbReference type="SUPFAM" id="SSF63446">
    <property type="entry name" value="Type I dockerin domain"/>
    <property type="match status" value="1"/>
</dbReference>
<dbReference type="InterPro" id="IPR002126">
    <property type="entry name" value="Cadherin-like_dom"/>
</dbReference>
<dbReference type="PRINTS" id="PR00205">
    <property type="entry name" value="CADHERIN"/>
</dbReference>
<dbReference type="InterPro" id="IPR015919">
    <property type="entry name" value="Cadherin-like_sf"/>
</dbReference>
<dbReference type="InterPro" id="IPR039808">
    <property type="entry name" value="Cadherin"/>
</dbReference>
<dbReference type="SMART" id="SM00736">
    <property type="entry name" value="CADG"/>
    <property type="match status" value="2"/>
</dbReference>
<evidence type="ECO:0000256" key="4">
    <source>
        <dbReference type="ARBA" id="ARBA00022737"/>
    </source>
</evidence>
<reference evidence="9 10" key="1">
    <citation type="submission" date="2019-02" db="EMBL/GenBank/DDBJ databases">
        <title>Deep-cultivation of Planctomycetes and their phenomic and genomic characterization uncovers novel biology.</title>
        <authorList>
            <person name="Wiegand S."/>
            <person name="Jogler M."/>
            <person name="Boedeker C."/>
            <person name="Pinto D."/>
            <person name="Vollmers J."/>
            <person name="Rivas-Marin E."/>
            <person name="Kohn T."/>
            <person name="Peeters S.H."/>
            <person name="Heuer A."/>
            <person name="Rast P."/>
            <person name="Oberbeckmann S."/>
            <person name="Bunk B."/>
            <person name="Jeske O."/>
            <person name="Meyerdierks A."/>
            <person name="Storesund J.E."/>
            <person name="Kallscheuer N."/>
            <person name="Luecker S."/>
            <person name="Lage O.M."/>
            <person name="Pohl T."/>
            <person name="Merkel B.J."/>
            <person name="Hornburger P."/>
            <person name="Mueller R.-W."/>
            <person name="Bruemmer F."/>
            <person name="Labrenz M."/>
            <person name="Spormann A.M."/>
            <person name="Op den Camp H."/>
            <person name="Overmann J."/>
            <person name="Amann R."/>
            <person name="Jetten M.S.M."/>
            <person name="Mascher T."/>
            <person name="Medema M.H."/>
            <person name="Devos D.P."/>
            <person name="Kaster A.-K."/>
            <person name="Ovreas L."/>
            <person name="Rohde M."/>
            <person name="Galperin M.Y."/>
            <person name="Jogler C."/>
        </authorList>
    </citation>
    <scope>NUCLEOTIDE SEQUENCE [LARGE SCALE GENOMIC DNA]</scope>
    <source>
        <strain evidence="9 10">Mal33</strain>
    </source>
</reference>
<dbReference type="GO" id="GO:0016342">
    <property type="term" value="C:catenin complex"/>
    <property type="evidence" value="ECO:0007669"/>
    <property type="project" value="TreeGrafter"/>
</dbReference>
<proteinExistence type="predicted"/>
<feature type="domain" description="Cadherin" evidence="8">
    <location>
        <begin position="633"/>
        <end position="760"/>
    </location>
</feature>
<keyword evidence="7" id="KW-0472">Membrane</keyword>
<accession>A0A518IRS0</accession>
<dbReference type="GO" id="GO:0007156">
    <property type="term" value="P:homophilic cell adhesion via plasma membrane adhesion molecules"/>
    <property type="evidence" value="ECO:0007669"/>
    <property type="project" value="InterPro"/>
</dbReference>
<name>A0A518IRS0_9BACT</name>
<dbReference type="CDD" id="cd11304">
    <property type="entry name" value="Cadherin_repeat"/>
    <property type="match status" value="5"/>
</dbReference>
<feature type="domain" description="Cadherin" evidence="8">
    <location>
        <begin position="531"/>
        <end position="634"/>
    </location>
</feature>
<dbReference type="PANTHER" id="PTHR24027">
    <property type="entry name" value="CADHERIN-23"/>
    <property type="match status" value="1"/>
</dbReference>
<dbReference type="Pfam" id="PF05345">
    <property type="entry name" value="He_PIG"/>
    <property type="match status" value="1"/>
</dbReference>
<evidence type="ECO:0000313" key="9">
    <source>
        <dbReference type="EMBL" id="QDV55789.1"/>
    </source>
</evidence>
<dbReference type="GO" id="GO:0045296">
    <property type="term" value="F:cadherin binding"/>
    <property type="evidence" value="ECO:0007669"/>
    <property type="project" value="TreeGrafter"/>
</dbReference>
<dbReference type="PANTHER" id="PTHR24027:SF422">
    <property type="entry name" value="CADHERIN DOMAIN-CONTAINING PROTEIN"/>
    <property type="match status" value="1"/>
</dbReference>
<feature type="domain" description="Cadherin" evidence="8">
    <location>
        <begin position="861"/>
        <end position="961"/>
    </location>
</feature>
<dbReference type="SMART" id="SM00112">
    <property type="entry name" value="CA"/>
    <property type="match status" value="5"/>
</dbReference>
<dbReference type="InterPro" id="IPR002105">
    <property type="entry name" value="Dockerin_1_rpt"/>
</dbReference>
<feature type="domain" description="Cadherin" evidence="8">
    <location>
        <begin position="960"/>
        <end position="1062"/>
    </location>
</feature>
<dbReference type="Pfam" id="PF00404">
    <property type="entry name" value="Dockerin_1"/>
    <property type="match status" value="1"/>
</dbReference>
<evidence type="ECO:0000256" key="7">
    <source>
        <dbReference type="ARBA" id="ARBA00023136"/>
    </source>
</evidence>
<dbReference type="InterPro" id="IPR036439">
    <property type="entry name" value="Dockerin_dom_sf"/>
</dbReference>
<evidence type="ECO:0000313" key="10">
    <source>
        <dbReference type="Proteomes" id="UP000316770"/>
    </source>
</evidence>
<dbReference type="EMBL" id="CP036318">
    <property type="protein sequence ID" value="QDV55789.1"/>
    <property type="molecule type" value="Genomic_DNA"/>
</dbReference>
<keyword evidence="5" id="KW-0106">Calcium</keyword>
<dbReference type="Proteomes" id="UP000316770">
    <property type="component" value="Chromosome"/>
</dbReference>
<organism evidence="9 10">
    <name type="scientific">Rosistilla oblonga</name>
    <dbReference type="NCBI Taxonomy" id="2527990"/>
    <lineage>
        <taxon>Bacteria</taxon>
        <taxon>Pseudomonadati</taxon>
        <taxon>Planctomycetota</taxon>
        <taxon>Planctomycetia</taxon>
        <taxon>Pirellulales</taxon>
        <taxon>Pirellulaceae</taxon>
        <taxon>Rosistilla</taxon>
    </lineage>
</organism>
<keyword evidence="2" id="KW-0812">Transmembrane</keyword>